<proteinExistence type="predicted"/>
<accession>A0A6L2PSG2</accession>
<feature type="non-terminal residue" evidence="1">
    <location>
        <position position="1"/>
    </location>
</feature>
<dbReference type="EMBL" id="BLKM01000468">
    <property type="protein sequence ID" value="GFG34112.1"/>
    <property type="molecule type" value="Genomic_DNA"/>
</dbReference>
<dbReference type="InParanoid" id="A0A6L2PSG2"/>
<evidence type="ECO:0000313" key="1">
    <source>
        <dbReference type="EMBL" id="GFG34112.1"/>
    </source>
</evidence>
<sequence>NRPEEWVSDVRVVAETTSDTSHQDLRLQCDKCRGVPERGPEAGAGGARPVCLRVSVCDCLTRELGSAVLFSCVGCRPITTHTL</sequence>
<comment type="caution">
    <text evidence="1">The sequence shown here is derived from an EMBL/GenBank/DDBJ whole genome shotgun (WGS) entry which is preliminary data.</text>
</comment>
<protein>
    <submittedName>
        <fullName evidence="1">Uncharacterized protein</fullName>
    </submittedName>
</protein>
<organism evidence="1 2">
    <name type="scientific">Coptotermes formosanus</name>
    <name type="common">Formosan subterranean termite</name>
    <dbReference type="NCBI Taxonomy" id="36987"/>
    <lineage>
        <taxon>Eukaryota</taxon>
        <taxon>Metazoa</taxon>
        <taxon>Ecdysozoa</taxon>
        <taxon>Arthropoda</taxon>
        <taxon>Hexapoda</taxon>
        <taxon>Insecta</taxon>
        <taxon>Pterygota</taxon>
        <taxon>Neoptera</taxon>
        <taxon>Polyneoptera</taxon>
        <taxon>Dictyoptera</taxon>
        <taxon>Blattodea</taxon>
        <taxon>Blattoidea</taxon>
        <taxon>Termitoidae</taxon>
        <taxon>Rhinotermitidae</taxon>
        <taxon>Coptotermes</taxon>
    </lineage>
</organism>
<name>A0A6L2PSG2_COPFO</name>
<evidence type="ECO:0000313" key="2">
    <source>
        <dbReference type="Proteomes" id="UP000502823"/>
    </source>
</evidence>
<feature type="non-terminal residue" evidence="1">
    <location>
        <position position="83"/>
    </location>
</feature>
<dbReference type="Proteomes" id="UP000502823">
    <property type="component" value="Unassembled WGS sequence"/>
</dbReference>
<gene>
    <name evidence="1" type="ORF">Cfor_05568</name>
</gene>
<dbReference type="AlphaFoldDB" id="A0A6L2PSG2"/>
<keyword evidence="2" id="KW-1185">Reference proteome</keyword>
<reference evidence="2" key="1">
    <citation type="submission" date="2020-01" db="EMBL/GenBank/DDBJ databases">
        <title>Draft genome sequence of the Termite Coptotermes fromosanus.</title>
        <authorList>
            <person name="Itakura S."/>
            <person name="Yosikawa Y."/>
            <person name="Umezawa K."/>
        </authorList>
    </citation>
    <scope>NUCLEOTIDE SEQUENCE [LARGE SCALE GENOMIC DNA]</scope>
</reference>